<name>A0A1F5YBZ6_9BACT</name>
<dbReference type="CDD" id="cd01639">
    <property type="entry name" value="IMPase"/>
    <property type="match status" value="1"/>
</dbReference>
<dbReference type="PRINTS" id="PR01959">
    <property type="entry name" value="SBIMPHPHTASE"/>
</dbReference>
<feature type="binding site" evidence="6">
    <location>
        <position position="85"/>
    </location>
    <ligand>
        <name>Mg(2+)</name>
        <dbReference type="ChEBI" id="CHEBI:18420"/>
        <label>1</label>
        <note>catalytic</note>
    </ligand>
</feature>
<evidence type="ECO:0000313" key="9">
    <source>
        <dbReference type="Proteomes" id="UP000179034"/>
    </source>
</evidence>
<feature type="binding site" evidence="6">
    <location>
        <position position="65"/>
    </location>
    <ligand>
        <name>Mg(2+)</name>
        <dbReference type="ChEBI" id="CHEBI:18420"/>
        <label>1</label>
        <note>catalytic</note>
    </ligand>
</feature>
<dbReference type="GO" id="GO:0007165">
    <property type="term" value="P:signal transduction"/>
    <property type="evidence" value="ECO:0007669"/>
    <property type="project" value="TreeGrafter"/>
</dbReference>
<dbReference type="InterPro" id="IPR033942">
    <property type="entry name" value="IMPase"/>
</dbReference>
<evidence type="ECO:0000256" key="6">
    <source>
        <dbReference type="PIRSR" id="PIRSR600760-2"/>
    </source>
</evidence>
<reference evidence="8 9" key="1">
    <citation type="journal article" date="2016" name="Nat. Commun.">
        <title>Thousands of microbial genomes shed light on interconnected biogeochemical processes in an aquifer system.</title>
        <authorList>
            <person name="Anantharaman K."/>
            <person name="Brown C.T."/>
            <person name="Hug L.A."/>
            <person name="Sharon I."/>
            <person name="Castelle C.J."/>
            <person name="Probst A.J."/>
            <person name="Thomas B.C."/>
            <person name="Singh A."/>
            <person name="Wilkins M.J."/>
            <person name="Karaoz U."/>
            <person name="Brodie E.L."/>
            <person name="Williams K.H."/>
            <person name="Hubbard S.S."/>
            <person name="Banfield J.F."/>
        </authorList>
    </citation>
    <scope>NUCLEOTIDE SEQUENCE [LARGE SCALE GENOMIC DNA]</scope>
</reference>
<dbReference type="SUPFAM" id="SSF56655">
    <property type="entry name" value="Carbohydrate phosphatase"/>
    <property type="match status" value="1"/>
</dbReference>
<dbReference type="Pfam" id="PF00459">
    <property type="entry name" value="Inositol_P"/>
    <property type="match status" value="1"/>
</dbReference>
<comment type="similarity">
    <text evidence="7">Belongs to the inositol monophosphatase superfamily.</text>
</comment>
<evidence type="ECO:0000313" key="8">
    <source>
        <dbReference type="EMBL" id="OGF97728.1"/>
    </source>
</evidence>
<evidence type="ECO:0000256" key="1">
    <source>
        <dbReference type="ARBA" id="ARBA00001033"/>
    </source>
</evidence>
<proteinExistence type="inferred from homology"/>
<comment type="cofactor">
    <cofactor evidence="2 6 7">
        <name>Mg(2+)</name>
        <dbReference type="ChEBI" id="CHEBI:18420"/>
    </cofactor>
</comment>
<dbReference type="GO" id="GO:0046872">
    <property type="term" value="F:metal ion binding"/>
    <property type="evidence" value="ECO:0007669"/>
    <property type="project" value="UniProtKB-KW"/>
</dbReference>
<dbReference type="InterPro" id="IPR000760">
    <property type="entry name" value="Inositol_monophosphatase-like"/>
</dbReference>
<feature type="binding site" evidence="6">
    <location>
        <position position="210"/>
    </location>
    <ligand>
        <name>Mg(2+)</name>
        <dbReference type="ChEBI" id="CHEBI:18420"/>
        <label>1</label>
        <note>catalytic</note>
    </ligand>
</feature>
<gene>
    <name evidence="8" type="ORF">A2Z06_02230</name>
</gene>
<dbReference type="PRINTS" id="PR00377">
    <property type="entry name" value="IMPHPHTASES"/>
</dbReference>
<dbReference type="GO" id="GO:0008934">
    <property type="term" value="F:inositol monophosphate 1-phosphatase activity"/>
    <property type="evidence" value="ECO:0007669"/>
    <property type="project" value="InterPro"/>
</dbReference>
<feature type="binding site" evidence="6">
    <location>
        <position position="82"/>
    </location>
    <ligand>
        <name>Mg(2+)</name>
        <dbReference type="ChEBI" id="CHEBI:18420"/>
        <label>1</label>
        <note>catalytic</note>
    </ligand>
</feature>
<evidence type="ECO:0000256" key="2">
    <source>
        <dbReference type="ARBA" id="ARBA00001946"/>
    </source>
</evidence>
<keyword evidence="3 6" id="KW-0479">Metal-binding</keyword>
<evidence type="ECO:0000256" key="7">
    <source>
        <dbReference type="RuleBase" id="RU364068"/>
    </source>
</evidence>
<comment type="caution">
    <text evidence="8">The sequence shown here is derived from an EMBL/GenBank/DDBJ whole genome shotgun (WGS) entry which is preliminary data.</text>
</comment>
<organism evidence="8 9">
    <name type="scientific">Candidatus Glassbacteria bacterium RBG_16_58_8</name>
    <dbReference type="NCBI Taxonomy" id="1817866"/>
    <lineage>
        <taxon>Bacteria</taxon>
        <taxon>Candidatus Glassiibacteriota</taxon>
    </lineage>
</organism>
<dbReference type="InterPro" id="IPR022337">
    <property type="entry name" value="Inositol_monophosphatase_SuhB"/>
</dbReference>
<evidence type="ECO:0000256" key="5">
    <source>
        <dbReference type="ARBA" id="ARBA00022842"/>
    </source>
</evidence>
<dbReference type="Proteomes" id="UP000179034">
    <property type="component" value="Unassembled WGS sequence"/>
</dbReference>
<feature type="binding site" evidence="6">
    <location>
        <position position="84"/>
    </location>
    <ligand>
        <name>Mg(2+)</name>
        <dbReference type="ChEBI" id="CHEBI:18420"/>
        <label>1</label>
        <note>catalytic</note>
    </ligand>
</feature>
<keyword evidence="4 7" id="KW-0378">Hydrolase</keyword>
<accession>A0A1F5YBZ6</accession>
<dbReference type="FunFam" id="3.30.540.10:FF:000003">
    <property type="entry name" value="Inositol-1-monophosphatase"/>
    <property type="match status" value="1"/>
</dbReference>
<sequence length="257" mass="28154">MEKTRAVVRETVLEAGEAIRRKFGKRVEIDFKGAIDLVTEVDRRSEEIIVSALRKAFPRDDILAEEGGSRKGGGSDRIWLVDPLDGTTNFAHGYPFISISVALEAAGEIRYGVVYDPLRDEYFEAEKGEGSSLNGRPIRVSEADDLRACLFSTGFPYDIQEHPEGHMEPLVRILMASQGIRRDGSAALDLCYVACGRFDGFYERKLAPWDTAAGVRIGEEAGGKVTSFGGGAYSIHDKEILATNGRIHEAAVKILTA</sequence>
<dbReference type="PANTHER" id="PTHR20854">
    <property type="entry name" value="INOSITOL MONOPHOSPHATASE"/>
    <property type="match status" value="1"/>
</dbReference>
<dbReference type="Gene3D" id="3.40.190.80">
    <property type="match status" value="1"/>
</dbReference>
<dbReference type="EMBL" id="MFIW01000063">
    <property type="protein sequence ID" value="OGF97728.1"/>
    <property type="molecule type" value="Genomic_DNA"/>
</dbReference>
<dbReference type="PROSITE" id="PS00629">
    <property type="entry name" value="IMP_1"/>
    <property type="match status" value="1"/>
</dbReference>
<dbReference type="EC" id="3.1.3.25" evidence="7"/>
<evidence type="ECO:0000256" key="4">
    <source>
        <dbReference type="ARBA" id="ARBA00022801"/>
    </source>
</evidence>
<comment type="catalytic activity">
    <reaction evidence="1 7">
        <text>a myo-inositol phosphate + H2O = myo-inositol + phosphate</text>
        <dbReference type="Rhea" id="RHEA:24056"/>
        <dbReference type="ChEBI" id="CHEBI:15377"/>
        <dbReference type="ChEBI" id="CHEBI:17268"/>
        <dbReference type="ChEBI" id="CHEBI:43474"/>
        <dbReference type="ChEBI" id="CHEBI:84139"/>
        <dbReference type="EC" id="3.1.3.25"/>
    </reaction>
</comment>
<dbReference type="Gene3D" id="3.30.540.10">
    <property type="entry name" value="Fructose-1,6-Bisphosphatase, subunit A, domain 1"/>
    <property type="match status" value="1"/>
</dbReference>
<dbReference type="InterPro" id="IPR020583">
    <property type="entry name" value="Inositol_monoP_metal-BS"/>
</dbReference>
<evidence type="ECO:0000256" key="3">
    <source>
        <dbReference type="ARBA" id="ARBA00022723"/>
    </source>
</evidence>
<keyword evidence="5 6" id="KW-0460">Magnesium</keyword>
<dbReference type="PANTHER" id="PTHR20854:SF4">
    <property type="entry name" value="INOSITOL-1-MONOPHOSPHATASE-RELATED"/>
    <property type="match status" value="1"/>
</dbReference>
<dbReference type="GO" id="GO:0006020">
    <property type="term" value="P:inositol metabolic process"/>
    <property type="evidence" value="ECO:0007669"/>
    <property type="project" value="TreeGrafter"/>
</dbReference>
<dbReference type="AlphaFoldDB" id="A0A1F5YBZ6"/>
<protein>
    <recommendedName>
        <fullName evidence="7">Inositol-1-monophosphatase</fullName>
        <ecNumber evidence="7">3.1.3.25</ecNumber>
    </recommendedName>
</protein>